<organism evidence="8 9">
    <name type="scientific">Blastopirellula marina</name>
    <dbReference type="NCBI Taxonomy" id="124"/>
    <lineage>
        <taxon>Bacteria</taxon>
        <taxon>Pseudomonadati</taxon>
        <taxon>Planctomycetota</taxon>
        <taxon>Planctomycetia</taxon>
        <taxon>Pirellulales</taxon>
        <taxon>Pirellulaceae</taxon>
        <taxon>Blastopirellula</taxon>
    </lineage>
</organism>
<keyword evidence="3" id="KW-0805">Transcription regulation</keyword>
<protein>
    <submittedName>
        <fullName evidence="8">Response regulator</fullName>
    </submittedName>
</protein>
<proteinExistence type="predicted"/>
<dbReference type="AlphaFoldDB" id="A0A2S8GK81"/>
<comment type="caution">
    <text evidence="8">The sequence shown here is derived from an EMBL/GenBank/DDBJ whole genome shotgun (WGS) entry which is preliminary data.</text>
</comment>
<evidence type="ECO:0000256" key="6">
    <source>
        <dbReference type="PROSITE-ProRule" id="PRU00169"/>
    </source>
</evidence>
<dbReference type="InterPro" id="IPR011006">
    <property type="entry name" value="CheY-like_superfamily"/>
</dbReference>
<dbReference type="SMART" id="SM00448">
    <property type="entry name" value="REC"/>
    <property type="match status" value="1"/>
</dbReference>
<dbReference type="Proteomes" id="UP000237819">
    <property type="component" value="Unassembled WGS sequence"/>
</dbReference>
<dbReference type="SUPFAM" id="SSF52172">
    <property type="entry name" value="CheY-like"/>
    <property type="match status" value="1"/>
</dbReference>
<dbReference type="Pfam" id="PF00072">
    <property type="entry name" value="Response_reg"/>
    <property type="match status" value="1"/>
</dbReference>
<evidence type="ECO:0000256" key="1">
    <source>
        <dbReference type="ARBA" id="ARBA00022553"/>
    </source>
</evidence>
<dbReference type="InterPro" id="IPR001789">
    <property type="entry name" value="Sig_transdc_resp-reg_receiver"/>
</dbReference>
<reference evidence="8 9" key="1">
    <citation type="submission" date="2018-02" db="EMBL/GenBank/DDBJ databases">
        <title>Comparative genomes isolates from brazilian mangrove.</title>
        <authorList>
            <person name="Araujo J.E."/>
            <person name="Taketani R.G."/>
            <person name="Silva M.C.P."/>
            <person name="Loureco M.V."/>
            <person name="Andreote F.D."/>
        </authorList>
    </citation>
    <scope>NUCLEOTIDE SEQUENCE [LARGE SCALE GENOMIC DNA]</scope>
    <source>
        <strain evidence="8 9">Nap-Phe MGV</strain>
    </source>
</reference>
<evidence type="ECO:0000259" key="7">
    <source>
        <dbReference type="PROSITE" id="PS50110"/>
    </source>
</evidence>
<dbReference type="PANTHER" id="PTHR44591:SF14">
    <property type="entry name" value="PROTEIN PILG"/>
    <property type="match status" value="1"/>
</dbReference>
<evidence type="ECO:0000256" key="3">
    <source>
        <dbReference type="ARBA" id="ARBA00023015"/>
    </source>
</evidence>
<dbReference type="PROSITE" id="PS50110">
    <property type="entry name" value="RESPONSE_REGULATORY"/>
    <property type="match status" value="1"/>
</dbReference>
<dbReference type="PANTHER" id="PTHR44591">
    <property type="entry name" value="STRESS RESPONSE REGULATOR PROTEIN 1"/>
    <property type="match status" value="1"/>
</dbReference>
<dbReference type="GO" id="GO:0003677">
    <property type="term" value="F:DNA binding"/>
    <property type="evidence" value="ECO:0007669"/>
    <property type="project" value="UniProtKB-KW"/>
</dbReference>
<evidence type="ECO:0000256" key="2">
    <source>
        <dbReference type="ARBA" id="ARBA00023012"/>
    </source>
</evidence>
<keyword evidence="2" id="KW-0902">Two-component regulatory system</keyword>
<evidence type="ECO:0000256" key="5">
    <source>
        <dbReference type="ARBA" id="ARBA00023163"/>
    </source>
</evidence>
<dbReference type="OrthoDB" id="9813953at2"/>
<accession>A0A2S8GK81</accession>
<dbReference type="Gene3D" id="3.40.50.2300">
    <property type="match status" value="1"/>
</dbReference>
<keyword evidence="1 6" id="KW-0597">Phosphoprotein</keyword>
<evidence type="ECO:0000313" key="8">
    <source>
        <dbReference type="EMBL" id="PQO44721.1"/>
    </source>
</evidence>
<dbReference type="EMBL" id="PUHZ01000018">
    <property type="protein sequence ID" value="PQO44721.1"/>
    <property type="molecule type" value="Genomic_DNA"/>
</dbReference>
<keyword evidence="5" id="KW-0804">Transcription</keyword>
<feature type="modified residue" description="4-aspartylphosphate" evidence="6">
    <location>
        <position position="80"/>
    </location>
</feature>
<sequence length="162" mass="18208">MMKASYHSLDDFSQLATQMTQPASPETVGKRILLVDDEMHILRAAEFKLKRSGYEIECVEDGEQAWEAIQEQAPDLLITDFHMPRLDGLGLCRRVREHEATRQLPIIMLTAKGFEMTSDDNLESLDIAAILAKPFSPRGLVNCVEAVLTTGSFEQPPVSYLR</sequence>
<name>A0A2S8GK81_9BACT</name>
<keyword evidence="4" id="KW-0238">DNA-binding</keyword>
<dbReference type="FunFam" id="3.40.50.2300:FF:000001">
    <property type="entry name" value="DNA-binding response regulator PhoB"/>
    <property type="match status" value="1"/>
</dbReference>
<feature type="domain" description="Response regulatory" evidence="7">
    <location>
        <begin position="31"/>
        <end position="148"/>
    </location>
</feature>
<evidence type="ECO:0000313" key="9">
    <source>
        <dbReference type="Proteomes" id="UP000237819"/>
    </source>
</evidence>
<evidence type="ECO:0000256" key="4">
    <source>
        <dbReference type="ARBA" id="ARBA00023125"/>
    </source>
</evidence>
<dbReference type="GO" id="GO:0000160">
    <property type="term" value="P:phosphorelay signal transduction system"/>
    <property type="evidence" value="ECO:0007669"/>
    <property type="project" value="UniProtKB-KW"/>
</dbReference>
<dbReference type="InterPro" id="IPR050595">
    <property type="entry name" value="Bact_response_regulator"/>
</dbReference>
<dbReference type="RefSeq" id="WP_105336895.1">
    <property type="nucleotide sequence ID" value="NZ_PUHZ01000018.1"/>
</dbReference>
<gene>
    <name evidence="8" type="ORF">C5Y93_18330</name>
</gene>